<evidence type="ECO:0000313" key="1">
    <source>
        <dbReference type="EMBL" id="QZE14760.1"/>
    </source>
</evidence>
<proteinExistence type="predicted"/>
<evidence type="ECO:0000313" key="2">
    <source>
        <dbReference type="Proteomes" id="UP000826212"/>
    </source>
</evidence>
<reference evidence="1" key="1">
    <citation type="submission" date="2021-08" db="EMBL/GenBank/DDBJ databases">
        <title>Novel anaerobic bacterium isolated from sea squirt in East Sea, Republic of Korea.</title>
        <authorList>
            <person name="Nguyen T.H."/>
            <person name="Li Z."/>
            <person name="Lee Y.-J."/>
            <person name="Ko J."/>
            <person name="Kim S.-G."/>
        </authorList>
    </citation>
    <scope>NUCLEOTIDE SEQUENCE</scope>
    <source>
        <strain evidence="1">KCTC 25031</strain>
    </source>
</reference>
<dbReference type="Proteomes" id="UP000826212">
    <property type="component" value="Chromosome"/>
</dbReference>
<gene>
    <name evidence="1" type="ORF">K4L44_02555</name>
</gene>
<sequence>MKIVVAITGATGAPLAYKVLSLLKEQRVEVHLIISDWAEKTISIESDKSVADFKALSDVVYTYDNMAASISSGSFLVDAMIIVPCSMKTLASISHGLADNLISRAADVMIKEGRDLVLSVRETPLSAIHLRNMLSLAELGVKICPPMPAFYNQPQNIDDILTHSAVKILDLLKIYSPKAKRWGTRS</sequence>
<keyword evidence="2" id="KW-1185">Reference proteome</keyword>
<protein>
    <submittedName>
        <fullName evidence="1">UbiX family flavin prenyltransferase</fullName>
    </submittedName>
</protein>
<organism evidence="1 2">
    <name type="scientific">Halosquirtibacter laminarini</name>
    <dbReference type="NCBI Taxonomy" id="3374600"/>
    <lineage>
        <taxon>Bacteria</taxon>
        <taxon>Pseudomonadati</taxon>
        <taxon>Bacteroidota</taxon>
        <taxon>Bacteroidia</taxon>
        <taxon>Marinilabiliales</taxon>
        <taxon>Prolixibacteraceae</taxon>
        <taxon>Halosquirtibacter</taxon>
    </lineage>
</organism>
<accession>A0AC61NK48</accession>
<dbReference type="EMBL" id="CP081303">
    <property type="protein sequence ID" value="QZE14760.1"/>
    <property type="molecule type" value="Genomic_DNA"/>
</dbReference>
<name>A0AC61NK48_9BACT</name>